<dbReference type="Proteomes" id="UP000460718">
    <property type="component" value="Unassembled WGS sequence"/>
</dbReference>
<organism evidence="1 4">
    <name type="scientific">Phytophthora fragariae</name>
    <dbReference type="NCBI Taxonomy" id="53985"/>
    <lineage>
        <taxon>Eukaryota</taxon>
        <taxon>Sar</taxon>
        <taxon>Stramenopiles</taxon>
        <taxon>Oomycota</taxon>
        <taxon>Peronosporomycetes</taxon>
        <taxon>Peronosporales</taxon>
        <taxon>Peronosporaceae</taxon>
        <taxon>Phytophthora</taxon>
    </lineage>
</organism>
<evidence type="ECO:0000313" key="2">
    <source>
        <dbReference type="EMBL" id="KAE9104940.1"/>
    </source>
</evidence>
<protein>
    <submittedName>
        <fullName evidence="1">Uncharacterized protein</fullName>
    </submittedName>
</protein>
<name>A0A6A3KHG3_9STRA</name>
<dbReference type="EMBL" id="QXFW01000644">
    <property type="protein sequence ID" value="KAE9006509.1"/>
    <property type="molecule type" value="Genomic_DNA"/>
</dbReference>
<evidence type="ECO:0000313" key="1">
    <source>
        <dbReference type="EMBL" id="KAE9006509.1"/>
    </source>
</evidence>
<dbReference type="Proteomes" id="UP000476176">
    <property type="component" value="Unassembled WGS sequence"/>
</dbReference>
<dbReference type="EMBL" id="QXFX01000766">
    <property type="protein sequence ID" value="KAE9104940.1"/>
    <property type="molecule type" value="Genomic_DNA"/>
</dbReference>
<evidence type="ECO:0000313" key="5">
    <source>
        <dbReference type="Proteomes" id="UP000476176"/>
    </source>
</evidence>
<dbReference type="EMBL" id="QXGC01000744">
    <property type="protein sequence ID" value="KAE9222510.1"/>
    <property type="molecule type" value="Genomic_DNA"/>
</dbReference>
<sequence>MPLDSDSELVALFCTDTETSADTSFTAMMPTRIASLIETISRFGGEVDVAATEEVGE</sequence>
<proteinExistence type="predicted"/>
<evidence type="ECO:0000313" key="6">
    <source>
        <dbReference type="Proteomes" id="UP000488956"/>
    </source>
</evidence>
<dbReference type="Proteomes" id="UP000488956">
    <property type="component" value="Unassembled WGS sequence"/>
</dbReference>
<evidence type="ECO:0000313" key="4">
    <source>
        <dbReference type="Proteomes" id="UP000460718"/>
    </source>
</evidence>
<reference evidence="4 5" key="1">
    <citation type="submission" date="2018-09" db="EMBL/GenBank/DDBJ databases">
        <title>Genomic investigation of the strawberry pathogen Phytophthora fragariae indicates pathogenicity is determined by transcriptional variation in three key races.</title>
        <authorList>
            <person name="Adams T.M."/>
            <person name="Armitage A.D."/>
            <person name="Sobczyk M.K."/>
            <person name="Bates H.J."/>
            <person name="Dunwell J.M."/>
            <person name="Nellist C.F."/>
            <person name="Harrison R.J."/>
        </authorList>
    </citation>
    <scope>NUCLEOTIDE SEQUENCE [LARGE SCALE GENOMIC DNA]</scope>
    <source>
        <strain evidence="3 5">BC-23</strain>
        <strain evidence="2 6">ONT-3</strain>
        <strain evidence="1 4">SCRP245</strain>
    </source>
</reference>
<gene>
    <name evidence="3" type="ORF">PF004_g12768</name>
    <name evidence="2" type="ORF">PF010_g13197</name>
    <name evidence="1" type="ORF">PF011_g11548</name>
</gene>
<accession>A0A6A3KHG3</accession>
<evidence type="ECO:0000313" key="3">
    <source>
        <dbReference type="EMBL" id="KAE9222510.1"/>
    </source>
</evidence>
<dbReference type="AlphaFoldDB" id="A0A6A3KHG3"/>
<comment type="caution">
    <text evidence="1">The sequence shown here is derived from an EMBL/GenBank/DDBJ whole genome shotgun (WGS) entry which is preliminary data.</text>
</comment>